<proteinExistence type="predicted"/>
<evidence type="ECO:0000313" key="2">
    <source>
        <dbReference type="RefSeq" id="XP_045151300.1"/>
    </source>
</evidence>
<reference evidence="2" key="1">
    <citation type="submission" date="2025-08" db="UniProtKB">
        <authorList>
            <consortium name="RefSeq"/>
        </authorList>
    </citation>
    <scope>IDENTIFICATION</scope>
</reference>
<gene>
    <name evidence="2" type="primary">USP40</name>
</gene>
<evidence type="ECO:0000313" key="1">
    <source>
        <dbReference type="Proteomes" id="UP000694863"/>
    </source>
</evidence>
<dbReference type="Proteomes" id="UP000694863">
    <property type="component" value="Unplaced"/>
</dbReference>
<dbReference type="RefSeq" id="XP_045151300.1">
    <property type="nucleotide sequence ID" value="XM_045295365.1"/>
</dbReference>
<name>A0AC55DHT3_ECHTE</name>
<organism evidence="1 2">
    <name type="scientific">Echinops telfairi</name>
    <name type="common">Lesser hedgehog tenrec</name>
    <dbReference type="NCBI Taxonomy" id="9371"/>
    <lineage>
        <taxon>Eukaryota</taxon>
        <taxon>Metazoa</taxon>
        <taxon>Chordata</taxon>
        <taxon>Craniata</taxon>
        <taxon>Vertebrata</taxon>
        <taxon>Euteleostomi</taxon>
        <taxon>Mammalia</taxon>
        <taxon>Eutheria</taxon>
        <taxon>Afrotheria</taxon>
        <taxon>Tenrecidae</taxon>
        <taxon>Tenrecinae</taxon>
        <taxon>Echinops</taxon>
    </lineage>
</organism>
<protein>
    <submittedName>
        <fullName evidence="2">Ubiquitin carboxyl-terminal hydrolase 40 isoform X2</fullName>
    </submittedName>
</protein>
<sequence>MFGDLFEEDYHSVSNNQYERGKKLKTKALDPPAPRKFTNLSGIRNQGGTCYLNSLLQTLHFTPEFREALFSLGPEELGSLEDKDKPDAKVRIIPLQLQRLFAQLLLLDQEAASTADLTDSFGWTSNEERRQHDVQELNRILFSALQSSLVGTSGHDLIHRLYHGTVVNQVVCKDCGNISEKQEDFLDLTVTVKNTSGLEDALWNMYVEEEVFDYDNLYHCGACDRLVEAVKEERDVIAVDQLGQRLLNKIGLSWNKKYRKQYGPLRKFLQLHSQIFLLSADESTVSLSKSCSLQPTSDSHRKEGCDFKTLTSESPGVNDSASSPHWFDINDSKVQPIKEEDIEQQFQGKESAYMLFYRNSQLQRPPEARANPRYGLPCHLLSEIDAANAALQAERAECESKNNACELHLHLGPSYHFFKGALHPVASHTKSVWDLTFDKRQTLGDLRKSVFQLFGFWEGDMVLSIAKLLPAGLHVYRALDGDELTLSDMEMADEEDIFVWNGVEVGGVQIQTGVDCEPLLLTVLHLATSREGGMRQHVFPANAPVAALFSTLAIPAGAIFVSRAESSGEASWTALPMEDLETTFREQGLRDGSSVLIQDAVSNGYSVSARPERWHPQKEEATWLQVKNMCWGQSGEHQVLIAATAGTVVVDIRIKAIQELKLMEELAEHTCLRPIERGGRLLAPVPDSYTVKEADLKPGSSLGLCPGKAPSSTQRFLSFSVGSGTQRGVEMEITGEETLTVRECLKRMLEQSGLPGDTWHLRKTDWCYEAGEALCEEDATLKELGIRSGDALVLMEGALPPLGFLKIAIWWYQPRDPSGRCLKSQQDPVSSATPHNGPWTTTSTQGVPDLVHADVPLLHLGDVDISEEATLVDLKAQAMALTACCELAVPSPACLRAWTVESQRPGRLLRNGQQQLRACRLGRRPQICLEPLQEEEHLGPQDLVLRTQMRLPGQRTYGPPVDMVWDMARGCTAASLRQSVADVFALPVETVEIAKHFPEKFEWTPISSWSQHVAKRKKKKKEDSLQGAPFYLRDGDTIGVKNLLVDQDEDFGTLGDDLGKERQREAALRRRKSREALRAQSSDVLASTETPARPWGPETPLSIRVGSFR</sequence>
<keyword evidence="1" id="KW-1185">Reference proteome</keyword>
<accession>A0AC55DHT3</accession>
<keyword evidence="2" id="KW-0378">Hydrolase</keyword>